<proteinExistence type="predicted"/>
<dbReference type="OrthoDB" id="10617381at2759"/>
<accession>A0A5A7RHP6</accession>
<protein>
    <submittedName>
        <fullName evidence="1">NADH dehydrogenase</fullName>
    </submittedName>
</protein>
<evidence type="ECO:0000313" key="1">
    <source>
        <dbReference type="EMBL" id="GER56700.1"/>
    </source>
</evidence>
<sequence>MNDIPILSELDPETTVDRRSTISLQLPNILTLVNLSFPSLILTGTSILRSKGIRPVICSSCKASSRAHTQHCCVVVSLVESGQRTLAKVCFFVPHAHVAPSLIVYTDLFIGVVGRDSDIEPSVEAEVEIECEVVDRVLREFWLENEVDNACSGSYDDEQEDEEADCPT</sequence>
<evidence type="ECO:0000313" key="2">
    <source>
        <dbReference type="Proteomes" id="UP000325081"/>
    </source>
</evidence>
<dbReference type="EMBL" id="BKCP01012737">
    <property type="protein sequence ID" value="GER56700.1"/>
    <property type="molecule type" value="Genomic_DNA"/>
</dbReference>
<comment type="caution">
    <text evidence="1">The sequence shown here is derived from an EMBL/GenBank/DDBJ whole genome shotgun (WGS) entry which is preliminary data.</text>
</comment>
<dbReference type="Proteomes" id="UP000325081">
    <property type="component" value="Unassembled WGS sequence"/>
</dbReference>
<gene>
    <name evidence="1" type="ORF">STAS_34434</name>
</gene>
<organism evidence="1 2">
    <name type="scientific">Striga asiatica</name>
    <name type="common">Asiatic witchweed</name>
    <name type="synonym">Buchnera asiatica</name>
    <dbReference type="NCBI Taxonomy" id="4170"/>
    <lineage>
        <taxon>Eukaryota</taxon>
        <taxon>Viridiplantae</taxon>
        <taxon>Streptophyta</taxon>
        <taxon>Embryophyta</taxon>
        <taxon>Tracheophyta</taxon>
        <taxon>Spermatophyta</taxon>
        <taxon>Magnoliopsida</taxon>
        <taxon>eudicotyledons</taxon>
        <taxon>Gunneridae</taxon>
        <taxon>Pentapetalae</taxon>
        <taxon>asterids</taxon>
        <taxon>lamiids</taxon>
        <taxon>Lamiales</taxon>
        <taxon>Orobanchaceae</taxon>
        <taxon>Buchnereae</taxon>
        <taxon>Striga</taxon>
    </lineage>
</organism>
<reference evidence="2" key="1">
    <citation type="journal article" date="2019" name="Curr. Biol.">
        <title>Genome Sequence of Striga asiatica Provides Insight into the Evolution of Plant Parasitism.</title>
        <authorList>
            <person name="Yoshida S."/>
            <person name="Kim S."/>
            <person name="Wafula E.K."/>
            <person name="Tanskanen J."/>
            <person name="Kim Y.M."/>
            <person name="Honaas L."/>
            <person name="Yang Z."/>
            <person name="Spallek T."/>
            <person name="Conn C.E."/>
            <person name="Ichihashi Y."/>
            <person name="Cheong K."/>
            <person name="Cui S."/>
            <person name="Der J.P."/>
            <person name="Gundlach H."/>
            <person name="Jiao Y."/>
            <person name="Hori C."/>
            <person name="Ishida J.K."/>
            <person name="Kasahara H."/>
            <person name="Kiba T."/>
            <person name="Kim M.S."/>
            <person name="Koo N."/>
            <person name="Laohavisit A."/>
            <person name="Lee Y.H."/>
            <person name="Lumba S."/>
            <person name="McCourt P."/>
            <person name="Mortimer J.C."/>
            <person name="Mutuku J.M."/>
            <person name="Nomura T."/>
            <person name="Sasaki-Sekimoto Y."/>
            <person name="Seto Y."/>
            <person name="Wang Y."/>
            <person name="Wakatake T."/>
            <person name="Sakakibara H."/>
            <person name="Demura T."/>
            <person name="Yamaguchi S."/>
            <person name="Yoneyama K."/>
            <person name="Manabe R.I."/>
            <person name="Nelson D.C."/>
            <person name="Schulman A.H."/>
            <person name="Timko M.P."/>
            <person name="dePamphilis C.W."/>
            <person name="Choi D."/>
            <person name="Shirasu K."/>
        </authorList>
    </citation>
    <scope>NUCLEOTIDE SEQUENCE [LARGE SCALE GENOMIC DNA]</scope>
    <source>
        <strain evidence="2">cv. UVA1</strain>
    </source>
</reference>
<keyword evidence="2" id="KW-1185">Reference proteome</keyword>
<dbReference type="AlphaFoldDB" id="A0A5A7RHP6"/>
<name>A0A5A7RHP6_STRAF</name>